<accession>A0A0J8C907</accession>
<evidence type="ECO:0008006" key="3">
    <source>
        <dbReference type="Google" id="ProtNLM"/>
    </source>
</evidence>
<dbReference type="AlphaFoldDB" id="A0A0J8C907"/>
<name>A0A0J8C907_STRVR</name>
<dbReference type="EMBL" id="LFNT01000013">
    <property type="protein sequence ID" value="KMS74365.1"/>
    <property type="molecule type" value="Genomic_DNA"/>
</dbReference>
<dbReference type="InterPro" id="IPR046248">
    <property type="entry name" value="DUF6281"/>
</dbReference>
<sequence length="133" mass="13800">MSWVGRHAIAAGMAAVAFTAVGCGSEGSEGADANGESLCASDVLYEGRTYIKLPDVEFKVGQKLGTATSPPCRDTNDQAAEVPESSENAYAVSGISPDVVIAIGSSPEQAEPFRVLRSDKKIPPEVQELIDGS</sequence>
<dbReference type="PROSITE" id="PS51257">
    <property type="entry name" value="PROKAR_LIPOPROTEIN"/>
    <property type="match status" value="1"/>
</dbReference>
<dbReference type="OrthoDB" id="4254592at2"/>
<proteinExistence type="predicted"/>
<organism evidence="1 2">
    <name type="scientific">Streptomyces viridochromogenes</name>
    <dbReference type="NCBI Taxonomy" id="1938"/>
    <lineage>
        <taxon>Bacteria</taxon>
        <taxon>Bacillati</taxon>
        <taxon>Actinomycetota</taxon>
        <taxon>Actinomycetes</taxon>
        <taxon>Kitasatosporales</taxon>
        <taxon>Streptomycetaceae</taxon>
        <taxon>Streptomyces</taxon>
    </lineage>
</organism>
<gene>
    <name evidence="1" type="ORF">ACM01_13760</name>
</gene>
<reference evidence="1 2" key="1">
    <citation type="submission" date="2015-06" db="EMBL/GenBank/DDBJ databases">
        <authorList>
            <person name="Ju K.-S."/>
            <person name="Doroghazi J.R."/>
            <person name="Metcalf W.W."/>
        </authorList>
    </citation>
    <scope>NUCLEOTIDE SEQUENCE [LARGE SCALE GENOMIC DNA]</scope>
    <source>
        <strain evidence="1 2">NRRL 3414</strain>
    </source>
</reference>
<dbReference type="PATRIC" id="fig|1938.3.peg.3967"/>
<evidence type="ECO:0000313" key="1">
    <source>
        <dbReference type="EMBL" id="KMS74365.1"/>
    </source>
</evidence>
<evidence type="ECO:0000313" key="2">
    <source>
        <dbReference type="Proteomes" id="UP000037432"/>
    </source>
</evidence>
<dbReference type="Pfam" id="PF19797">
    <property type="entry name" value="DUF6281"/>
    <property type="match status" value="1"/>
</dbReference>
<dbReference type="Proteomes" id="UP000037432">
    <property type="component" value="Unassembled WGS sequence"/>
</dbReference>
<dbReference type="RefSeq" id="WP_063776832.1">
    <property type="nucleotide sequence ID" value="NZ_LFNT01000013.1"/>
</dbReference>
<comment type="caution">
    <text evidence="1">The sequence shown here is derived from an EMBL/GenBank/DDBJ whole genome shotgun (WGS) entry which is preliminary data.</text>
</comment>
<protein>
    <recommendedName>
        <fullName evidence="3">Lipoprotein</fullName>
    </recommendedName>
</protein>